<evidence type="ECO:0000259" key="4">
    <source>
        <dbReference type="PROSITE" id="PS51000"/>
    </source>
</evidence>
<feature type="domain" description="HTH deoR-type" evidence="4">
    <location>
        <begin position="8"/>
        <end position="63"/>
    </location>
</feature>
<dbReference type="RefSeq" id="WP_133359033.1">
    <property type="nucleotide sequence ID" value="NZ_SMUV01000058.1"/>
</dbReference>
<dbReference type="Pfam" id="PF00455">
    <property type="entry name" value="DeoRC"/>
    <property type="match status" value="1"/>
</dbReference>
<dbReference type="InterPro" id="IPR050313">
    <property type="entry name" value="Carb_Metab_HTH_regulators"/>
</dbReference>
<comment type="caution">
    <text evidence="5">The sequence shown here is derived from an EMBL/GenBank/DDBJ whole genome shotgun (WGS) entry which is preliminary data.</text>
</comment>
<dbReference type="Gene3D" id="1.10.10.10">
    <property type="entry name" value="Winged helix-like DNA-binding domain superfamily/Winged helix DNA-binding domain"/>
    <property type="match status" value="1"/>
</dbReference>
<dbReference type="GO" id="GO:0003700">
    <property type="term" value="F:DNA-binding transcription factor activity"/>
    <property type="evidence" value="ECO:0007669"/>
    <property type="project" value="InterPro"/>
</dbReference>
<dbReference type="SMART" id="SM00420">
    <property type="entry name" value="HTH_DEOR"/>
    <property type="match status" value="1"/>
</dbReference>
<sequence>MNDWDGRFSERQRDILTRVRGAGHVTIDALAQAHSVSTQTIRRDANALCAAGALRRLHGGVALPQAGNILYNARRMLNETAKRAIGAAFSGRVPSAASLAVSIGTTPEFAIHSLQGQTDLTIVTNNLNIAIFACDREGWTVQVPGGAVRAGDRDVLGPQVEAFFGRYRVDFGVFGVAGVAEDGTLLDFTEEEVAARLAILRNCRRSVLLLDRTKFGRVAHVRGGQITEVDEVICDQPLPAVVAAQLAREGVTIKIAGPRP</sequence>
<keyword evidence="1" id="KW-0678">Repressor</keyword>
<dbReference type="PRINTS" id="PR00037">
    <property type="entry name" value="HTHLACR"/>
</dbReference>
<protein>
    <submittedName>
        <fullName evidence="5">DeoR/GlpR transcriptional regulator</fullName>
    </submittedName>
</protein>
<evidence type="ECO:0000313" key="5">
    <source>
        <dbReference type="EMBL" id="TDK50161.1"/>
    </source>
</evidence>
<accession>A0A4R5VD21</accession>
<dbReference type="OrthoDB" id="9814815at2"/>
<dbReference type="SMART" id="SM01134">
    <property type="entry name" value="DeoRC"/>
    <property type="match status" value="1"/>
</dbReference>
<dbReference type="InterPro" id="IPR001034">
    <property type="entry name" value="DeoR_HTH"/>
</dbReference>
<evidence type="ECO:0000256" key="1">
    <source>
        <dbReference type="ARBA" id="ARBA00022491"/>
    </source>
</evidence>
<name>A0A4R5VD21_9RHOB</name>
<dbReference type="PANTHER" id="PTHR30363:SF4">
    <property type="entry name" value="GLYCEROL-3-PHOSPHATE REGULON REPRESSOR"/>
    <property type="match status" value="1"/>
</dbReference>
<dbReference type="InterPro" id="IPR014036">
    <property type="entry name" value="DeoR-like_C"/>
</dbReference>
<dbReference type="PANTHER" id="PTHR30363">
    <property type="entry name" value="HTH-TYPE TRANSCRIPTIONAL REGULATOR SRLR-RELATED"/>
    <property type="match status" value="1"/>
</dbReference>
<dbReference type="SUPFAM" id="SSF46785">
    <property type="entry name" value="Winged helix' DNA-binding domain"/>
    <property type="match status" value="1"/>
</dbReference>
<evidence type="ECO:0000256" key="2">
    <source>
        <dbReference type="ARBA" id="ARBA00023015"/>
    </source>
</evidence>
<dbReference type="InterPro" id="IPR036390">
    <property type="entry name" value="WH_DNA-bd_sf"/>
</dbReference>
<reference evidence="5 6" key="1">
    <citation type="submission" date="2019-03" db="EMBL/GenBank/DDBJ databases">
        <title>Ruegeria lutea sp. nov., a novel strain, isolated from marine sediment, the Masan Bay, South Korea.</title>
        <authorList>
            <person name="Kim J."/>
            <person name="Kim D.-Y."/>
            <person name="Lee S.-S."/>
        </authorList>
    </citation>
    <scope>NUCLEOTIDE SEQUENCE [LARGE SCALE GENOMIC DNA]</scope>
    <source>
        <strain evidence="5 6">318-1</strain>
    </source>
</reference>
<proteinExistence type="predicted"/>
<dbReference type="InterPro" id="IPR037171">
    <property type="entry name" value="NagB/RpiA_transferase-like"/>
</dbReference>
<dbReference type="SUPFAM" id="SSF100950">
    <property type="entry name" value="NagB/RpiA/CoA transferase-like"/>
    <property type="match status" value="1"/>
</dbReference>
<evidence type="ECO:0000313" key="6">
    <source>
        <dbReference type="Proteomes" id="UP000295301"/>
    </source>
</evidence>
<dbReference type="Proteomes" id="UP000295301">
    <property type="component" value="Unassembled WGS sequence"/>
</dbReference>
<dbReference type="InterPro" id="IPR036388">
    <property type="entry name" value="WH-like_DNA-bd_sf"/>
</dbReference>
<dbReference type="EMBL" id="SMUV01000058">
    <property type="protein sequence ID" value="TDK50161.1"/>
    <property type="molecule type" value="Genomic_DNA"/>
</dbReference>
<keyword evidence="6" id="KW-1185">Reference proteome</keyword>
<gene>
    <name evidence="5" type="ORF">E1832_07060</name>
</gene>
<dbReference type="AlphaFoldDB" id="A0A4R5VD21"/>
<evidence type="ECO:0000256" key="3">
    <source>
        <dbReference type="ARBA" id="ARBA00023163"/>
    </source>
</evidence>
<organism evidence="5 6">
    <name type="scientific">Antarcticimicrobium luteum</name>
    <dbReference type="NCBI Taxonomy" id="2547397"/>
    <lineage>
        <taxon>Bacteria</taxon>
        <taxon>Pseudomonadati</taxon>
        <taxon>Pseudomonadota</taxon>
        <taxon>Alphaproteobacteria</taxon>
        <taxon>Rhodobacterales</taxon>
        <taxon>Paracoccaceae</taxon>
        <taxon>Antarcticimicrobium</taxon>
    </lineage>
</organism>
<keyword evidence="3" id="KW-0804">Transcription</keyword>
<keyword evidence="2" id="KW-0805">Transcription regulation</keyword>
<dbReference type="PROSITE" id="PS51000">
    <property type="entry name" value="HTH_DEOR_2"/>
    <property type="match status" value="1"/>
</dbReference>
<dbReference type="Pfam" id="PF08220">
    <property type="entry name" value="HTH_DeoR"/>
    <property type="match status" value="1"/>
</dbReference>